<evidence type="ECO:0000313" key="2">
    <source>
        <dbReference type="Proteomes" id="UP000002030"/>
    </source>
</evidence>
<sequence>MDMVSALQAQREAVTGVQIQYATANKVLKATEALQVDMLNKLLGSMGIGNNLNVEA</sequence>
<organism evidence="1 2">
    <name type="scientific">Thermanaerovibrio acidaminovorans (strain ATCC 49978 / DSM 6589 / Su883)</name>
    <name type="common">Selenomonas acidaminovorans</name>
    <dbReference type="NCBI Taxonomy" id="525903"/>
    <lineage>
        <taxon>Bacteria</taxon>
        <taxon>Thermotogati</taxon>
        <taxon>Synergistota</taxon>
        <taxon>Synergistia</taxon>
        <taxon>Synergistales</taxon>
        <taxon>Synergistaceae</taxon>
        <taxon>Thermanaerovibrio</taxon>
    </lineage>
</organism>
<dbReference type="OrthoDB" id="6429at2"/>
<dbReference type="eggNOG" id="ENOG5033JU3">
    <property type="taxonomic scope" value="Bacteria"/>
</dbReference>
<name>D1B7U3_THEAS</name>
<keyword evidence="2" id="KW-1185">Reference proteome</keyword>
<reference evidence="1 2" key="1">
    <citation type="journal article" date="2009" name="Stand. Genomic Sci.">
        <title>Complete genome sequence of Thermanaerovibrio acidaminovorans type strain (Su883).</title>
        <authorList>
            <person name="Chovatia M."/>
            <person name="Sikorski J."/>
            <person name="Schroder M."/>
            <person name="Lapidus A."/>
            <person name="Nolan M."/>
            <person name="Tice H."/>
            <person name="Glavina Del Rio T."/>
            <person name="Copeland A."/>
            <person name="Cheng J.F."/>
            <person name="Lucas S."/>
            <person name="Chen F."/>
            <person name="Bruce D."/>
            <person name="Goodwin L."/>
            <person name="Pitluck S."/>
            <person name="Ivanova N."/>
            <person name="Mavromatis K."/>
            <person name="Ovchinnikova G."/>
            <person name="Pati A."/>
            <person name="Chen A."/>
            <person name="Palaniappan K."/>
            <person name="Land M."/>
            <person name="Hauser L."/>
            <person name="Chang Y.J."/>
            <person name="Jeffries C.D."/>
            <person name="Chain P."/>
            <person name="Saunders E."/>
            <person name="Detter J.C."/>
            <person name="Brettin T."/>
            <person name="Rohde M."/>
            <person name="Goker M."/>
            <person name="Spring S."/>
            <person name="Bristow J."/>
            <person name="Markowitz V."/>
            <person name="Hugenholtz P."/>
            <person name="Kyrpides N.C."/>
            <person name="Klenk H.P."/>
            <person name="Eisen J.A."/>
        </authorList>
    </citation>
    <scope>NUCLEOTIDE SEQUENCE [LARGE SCALE GENOMIC DNA]</scope>
    <source>
        <strain evidence="2">ATCC 49978 / DSM 6589 / Su883</strain>
    </source>
</reference>
<evidence type="ECO:0000313" key="1">
    <source>
        <dbReference type="EMBL" id="ACZ18346.1"/>
    </source>
</evidence>
<dbReference type="HOGENOM" id="CLU_3012811_0_0_0"/>
<protein>
    <submittedName>
        <fullName evidence="1">Uncharacterized protein</fullName>
    </submittedName>
</protein>
<dbReference type="AlphaFoldDB" id="D1B7U3"/>
<gene>
    <name evidence="1" type="ordered locus">Taci_0106</name>
</gene>
<dbReference type="KEGG" id="tai:Taci_0106"/>
<dbReference type="Proteomes" id="UP000002030">
    <property type="component" value="Chromosome"/>
</dbReference>
<dbReference type="STRING" id="525903.Taci_0106"/>
<dbReference type="EnsemblBacteria" id="ACZ18346">
    <property type="protein sequence ID" value="ACZ18346"/>
    <property type="gene ID" value="Taci_0106"/>
</dbReference>
<dbReference type="EMBL" id="CP001818">
    <property type="protein sequence ID" value="ACZ18346.1"/>
    <property type="molecule type" value="Genomic_DNA"/>
</dbReference>
<dbReference type="RefSeq" id="WP_012868862.1">
    <property type="nucleotide sequence ID" value="NC_013522.1"/>
</dbReference>
<accession>D1B7U3</accession>
<proteinExistence type="predicted"/>